<feature type="domain" description="HTH luxR-type" evidence="1">
    <location>
        <begin position="232"/>
        <end position="259"/>
    </location>
</feature>
<dbReference type="RefSeq" id="WP_165120980.1">
    <property type="nucleotide sequence ID" value="NZ_JAAKZG010000017.1"/>
</dbReference>
<dbReference type="Gene3D" id="1.10.10.10">
    <property type="entry name" value="Winged helix-like DNA-binding domain superfamily/Winged helix DNA-binding domain"/>
    <property type="match status" value="1"/>
</dbReference>
<name>A0A7C9RBS7_9HYPH</name>
<reference evidence="2 3" key="1">
    <citation type="submission" date="2020-02" db="EMBL/GenBank/DDBJ databases">
        <title>Genome sequence of the type strain CGMCC 1.15528 of Mesorhizobium zhangyense.</title>
        <authorList>
            <person name="Gao J."/>
            <person name="Sun J."/>
        </authorList>
    </citation>
    <scope>NUCLEOTIDE SEQUENCE [LARGE SCALE GENOMIC DNA]</scope>
    <source>
        <strain evidence="2 3">CGMCC 1.15528</strain>
    </source>
</reference>
<sequence>MQYFHFESNVICKQLELQGGNAMTAAPLARDSLSDRPEKPEAPSLSEIVEAIGREGFAEQVLDYLNRYIGADHCAIFQLKNYELSEVASASLVGAAMMPKSDLTSYEVKRQLSQVGSSGARVDVCNITGTENTRGIGKRQRIMICEQKANASYCLRILRSAQRESLSEPQVEYLRLIAHLLISFVARHVDLFERKPNLTPALTSLDEIQSCVISATDLSRREGEVCARILYGLSSCGIALDLGIGKESVMTYRKRAYQRLGIGSQRELLMWYLALWSALHGGNTGAVAVN</sequence>
<proteinExistence type="predicted"/>
<dbReference type="Proteomes" id="UP000481252">
    <property type="component" value="Unassembled WGS sequence"/>
</dbReference>
<evidence type="ECO:0000313" key="3">
    <source>
        <dbReference type="Proteomes" id="UP000481252"/>
    </source>
</evidence>
<organism evidence="2 3">
    <name type="scientific">Mesorhizobium zhangyense</name>
    <dbReference type="NCBI Taxonomy" id="1776730"/>
    <lineage>
        <taxon>Bacteria</taxon>
        <taxon>Pseudomonadati</taxon>
        <taxon>Pseudomonadota</taxon>
        <taxon>Alphaproteobacteria</taxon>
        <taxon>Hyphomicrobiales</taxon>
        <taxon>Phyllobacteriaceae</taxon>
        <taxon>Mesorhizobium</taxon>
    </lineage>
</organism>
<dbReference type="SMART" id="SM00421">
    <property type="entry name" value="HTH_LUXR"/>
    <property type="match status" value="1"/>
</dbReference>
<dbReference type="PROSITE" id="PS00622">
    <property type="entry name" value="HTH_LUXR_1"/>
    <property type="match status" value="1"/>
</dbReference>
<comment type="caution">
    <text evidence="2">The sequence shown here is derived from an EMBL/GenBank/DDBJ whole genome shotgun (WGS) entry which is preliminary data.</text>
</comment>
<dbReference type="InterPro" id="IPR036388">
    <property type="entry name" value="WH-like_DNA-bd_sf"/>
</dbReference>
<dbReference type="GO" id="GO:0003677">
    <property type="term" value="F:DNA binding"/>
    <property type="evidence" value="ECO:0007669"/>
    <property type="project" value="InterPro"/>
</dbReference>
<dbReference type="Pfam" id="PF00196">
    <property type="entry name" value="GerE"/>
    <property type="match status" value="1"/>
</dbReference>
<dbReference type="InterPro" id="IPR000792">
    <property type="entry name" value="Tscrpt_reg_LuxR_C"/>
</dbReference>
<dbReference type="InterPro" id="IPR016032">
    <property type="entry name" value="Sig_transdc_resp-reg_C-effctor"/>
</dbReference>
<keyword evidence="3" id="KW-1185">Reference proteome</keyword>
<dbReference type="GO" id="GO:0006355">
    <property type="term" value="P:regulation of DNA-templated transcription"/>
    <property type="evidence" value="ECO:0007669"/>
    <property type="project" value="InterPro"/>
</dbReference>
<gene>
    <name evidence="2" type="ORF">G6N74_26415</name>
</gene>
<dbReference type="EMBL" id="JAAKZG010000017">
    <property type="protein sequence ID" value="NGN44598.1"/>
    <property type="molecule type" value="Genomic_DNA"/>
</dbReference>
<evidence type="ECO:0000259" key="1">
    <source>
        <dbReference type="PROSITE" id="PS00622"/>
    </source>
</evidence>
<dbReference type="SUPFAM" id="SSF46894">
    <property type="entry name" value="C-terminal effector domain of the bipartite response regulators"/>
    <property type="match status" value="1"/>
</dbReference>
<evidence type="ECO:0000313" key="2">
    <source>
        <dbReference type="EMBL" id="NGN44598.1"/>
    </source>
</evidence>
<protein>
    <recommendedName>
        <fullName evidence="1">HTH luxR-type domain-containing protein</fullName>
    </recommendedName>
</protein>
<accession>A0A7C9RBS7</accession>
<dbReference type="AlphaFoldDB" id="A0A7C9RBS7"/>